<dbReference type="HOGENOM" id="CLU_036604_0_4_12"/>
<accession>E1R2I0</accession>
<dbReference type="KEGG" id="ssm:Spirs_3451"/>
<dbReference type="InterPro" id="IPR043129">
    <property type="entry name" value="ATPase_NBD"/>
</dbReference>
<dbReference type="PANTHER" id="PTHR18964">
    <property type="entry name" value="ROK (REPRESSOR, ORF, KINASE) FAMILY"/>
    <property type="match status" value="1"/>
</dbReference>
<gene>
    <name evidence="2" type="ordered locus">Spirs_3451</name>
</gene>
<sequence>MHVIALDIGGTAAKVACFDDSFNSSFETYLHINATDVLSTERIIDLLMPVLEKSKMVGNEVSGIGISIAGTVEKDGLIRKSLNTKLQDLNLAKQLEGYFRLPVVIEIDSVCGAIAEWRIGVGKDLDTFLYLSIGTGIGHVFLLQGSIWKGLDNGATAIGHLHCSEDGECSCGKRGCLAAHSSGGGLSRKTGYLYDGKEIEFLASRGDKNCQNLLEEGEDKLALALSYAYTLLDYTYTIIGGGAVSQEWPNMDRLTKKTKEYLFSIVRNVSIQKGRFGAKGPILGAAITIMNALQQGEANVK</sequence>
<dbReference type="RefSeq" id="WP_013255999.1">
    <property type="nucleotide sequence ID" value="NC_014364.1"/>
</dbReference>
<dbReference type="SUPFAM" id="SSF53067">
    <property type="entry name" value="Actin-like ATPase domain"/>
    <property type="match status" value="1"/>
</dbReference>
<reference evidence="2 3" key="1">
    <citation type="journal article" date="2010" name="Stand. Genomic Sci.">
        <title>Complete genome sequence of Spirochaeta smaragdinae type strain (SEBR 4228).</title>
        <authorList>
            <person name="Mavromatis K."/>
            <person name="Yasawong M."/>
            <person name="Chertkov O."/>
            <person name="Lapidus A."/>
            <person name="Lucas S."/>
            <person name="Nolan M."/>
            <person name="Del Rio T.G."/>
            <person name="Tice H."/>
            <person name="Cheng J.F."/>
            <person name="Pitluck S."/>
            <person name="Liolios K."/>
            <person name="Ivanova N."/>
            <person name="Tapia R."/>
            <person name="Han C."/>
            <person name="Bruce D."/>
            <person name="Goodwin L."/>
            <person name="Pati A."/>
            <person name="Chen A."/>
            <person name="Palaniappan K."/>
            <person name="Land M."/>
            <person name="Hauser L."/>
            <person name="Chang Y.J."/>
            <person name="Jeffries C.D."/>
            <person name="Detter J.C."/>
            <person name="Rohde M."/>
            <person name="Brambilla E."/>
            <person name="Spring S."/>
            <person name="Goker M."/>
            <person name="Sikorski J."/>
            <person name="Woyke T."/>
            <person name="Bristow J."/>
            <person name="Eisen J.A."/>
            <person name="Markowitz V."/>
            <person name="Hugenholtz P."/>
            <person name="Klenk H.P."/>
            <person name="Kyrpides N.C."/>
        </authorList>
    </citation>
    <scope>NUCLEOTIDE SEQUENCE [LARGE SCALE GENOMIC DNA]</scope>
    <source>
        <strain evidence="3">DSM 11293 / JCM 15392 / SEBR 4228</strain>
    </source>
</reference>
<dbReference type="Pfam" id="PF00480">
    <property type="entry name" value="ROK"/>
    <property type="match status" value="1"/>
</dbReference>
<keyword evidence="3" id="KW-1185">Reference proteome</keyword>
<evidence type="ECO:0000256" key="1">
    <source>
        <dbReference type="ARBA" id="ARBA00006479"/>
    </source>
</evidence>
<dbReference type="AlphaFoldDB" id="E1R2I0"/>
<dbReference type="STRING" id="573413.Spirs_3451"/>
<dbReference type="InterPro" id="IPR000600">
    <property type="entry name" value="ROK"/>
</dbReference>
<dbReference type="EMBL" id="CP002116">
    <property type="protein sequence ID" value="ADK82540.1"/>
    <property type="molecule type" value="Genomic_DNA"/>
</dbReference>
<evidence type="ECO:0000313" key="2">
    <source>
        <dbReference type="EMBL" id="ADK82540.1"/>
    </source>
</evidence>
<dbReference type="OrthoDB" id="9795247at2"/>
<proteinExistence type="inferred from homology"/>
<name>E1R2I0_SEDSS</name>
<dbReference type="Proteomes" id="UP000002318">
    <property type="component" value="Chromosome"/>
</dbReference>
<dbReference type="eggNOG" id="COG1940">
    <property type="taxonomic scope" value="Bacteria"/>
</dbReference>
<evidence type="ECO:0000313" key="3">
    <source>
        <dbReference type="Proteomes" id="UP000002318"/>
    </source>
</evidence>
<organism evidence="2 3">
    <name type="scientific">Sediminispirochaeta smaragdinae (strain DSM 11293 / JCM 15392 / SEBR 4228)</name>
    <name type="common">Spirochaeta smaragdinae</name>
    <dbReference type="NCBI Taxonomy" id="573413"/>
    <lineage>
        <taxon>Bacteria</taxon>
        <taxon>Pseudomonadati</taxon>
        <taxon>Spirochaetota</taxon>
        <taxon>Spirochaetia</taxon>
        <taxon>Spirochaetales</taxon>
        <taxon>Spirochaetaceae</taxon>
        <taxon>Sediminispirochaeta</taxon>
    </lineage>
</organism>
<dbReference type="Gene3D" id="3.30.420.40">
    <property type="match status" value="2"/>
</dbReference>
<dbReference type="PANTHER" id="PTHR18964:SF149">
    <property type="entry name" value="BIFUNCTIONAL UDP-N-ACETYLGLUCOSAMINE 2-EPIMERASE_N-ACETYLMANNOSAMINE KINASE"/>
    <property type="match status" value="1"/>
</dbReference>
<protein>
    <submittedName>
        <fullName evidence="2">ROK family protein</fullName>
    </submittedName>
</protein>
<comment type="similarity">
    <text evidence="1">Belongs to the ROK (NagC/XylR) family.</text>
</comment>